<accession>A0AAV7LGH4</accession>
<evidence type="ECO:0000313" key="2">
    <source>
        <dbReference type="EMBL" id="KAJ1089507.1"/>
    </source>
</evidence>
<comment type="caution">
    <text evidence="2">The sequence shown here is derived from an EMBL/GenBank/DDBJ whole genome shotgun (WGS) entry which is preliminary data.</text>
</comment>
<keyword evidence="3" id="KW-1185">Reference proteome</keyword>
<dbReference type="EMBL" id="JANPWB010000015">
    <property type="protein sequence ID" value="KAJ1089507.1"/>
    <property type="molecule type" value="Genomic_DNA"/>
</dbReference>
<evidence type="ECO:0000256" key="1">
    <source>
        <dbReference type="SAM" id="MobiDB-lite"/>
    </source>
</evidence>
<evidence type="ECO:0000313" key="3">
    <source>
        <dbReference type="Proteomes" id="UP001066276"/>
    </source>
</evidence>
<reference evidence="2" key="1">
    <citation type="journal article" date="2022" name="bioRxiv">
        <title>Sequencing and chromosome-scale assembly of the giantPleurodeles waltlgenome.</title>
        <authorList>
            <person name="Brown T."/>
            <person name="Elewa A."/>
            <person name="Iarovenko S."/>
            <person name="Subramanian E."/>
            <person name="Araus A.J."/>
            <person name="Petzold A."/>
            <person name="Susuki M."/>
            <person name="Suzuki K.-i.T."/>
            <person name="Hayashi T."/>
            <person name="Toyoda A."/>
            <person name="Oliveira C."/>
            <person name="Osipova E."/>
            <person name="Leigh N.D."/>
            <person name="Simon A."/>
            <person name="Yun M.H."/>
        </authorList>
    </citation>
    <scope>NUCLEOTIDE SEQUENCE</scope>
    <source>
        <strain evidence="2">20211129_DDA</strain>
        <tissue evidence="2">Liver</tissue>
    </source>
</reference>
<dbReference type="Proteomes" id="UP001066276">
    <property type="component" value="Chromosome 11"/>
</dbReference>
<sequence length="153" mass="16072">MEGRSECNGGSAPSASCNSLLQASDECSLDMTVVSMDHTLTSLRASALTSNSEDVLIATEQGDHCTPQDPSLGRPIIPAQGSENQGCRNGLEPGPVHALVRQDFGTIGSAQLDVFNNRTEQGTLGQTEVAENFFSLSDQSKESEDPNAALSTD</sequence>
<gene>
    <name evidence="2" type="ORF">NDU88_002658</name>
</gene>
<organism evidence="2 3">
    <name type="scientific">Pleurodeles waltl</name>
    <name type="common">Iberian ribbed newt</name>
    <dbReference type="NCBI Taxonomy" id="8319"/>
    <lineage>
        <taxon>Eukaryota</taxon>
        <taxon>Metazoa</taxon>
        <taxon>Chordata</taxon>
        <taxon>Craniata</taxon>
        <taxon>Vertebrata</taxon>
        <taxon>Euteleostomi</taxon>
        <taxon>Amphibia</taxon>
        <taxon>Batrachia</taxon>
        <taxon>Caudata</taxon>
        <taxon>Salamandroidea</taxon>
        <taxon>Salamandridae</taxon>
        <taxon>Pleurodelinae</taxon>
        <taxon>Pleurodeles</taxon>
    </lineage>
</organism>
<feature type="region of interest" description="Disordered" evidence="1">
    <location>
        <begin position="134"/>
        <end position="153"/>
    </location>
</feature>
<feature type="region of interest" description="Disordered" evidence="1">
    <location>
        <begin position="60"/>
        <end position="91"/>
    </location>
</feature>
<dbReference type="AlphaFoldDB" id="A0AAV7LGH4"/>
<protein>
    <submittedName>
        <fullName evidence="2">Uncharacterized protein</fullName>
    </submittedName>
</protein>
<name>A0AAV7LGH4_PLEWA</name>
<proteinExistence type="predicted"/>